<evidence type="ECO:0000313" key="1">
    <source>
        <dbReference type="EMBL" id="KAL3886978.1"/>
    </source>
</evidence>
<dbReference type="Proteomes" id="UP001634394">
    <property type="component" value="Unassembled WGS sequence"/>
</dbReference>
<comment type="caution">
    <text evidence="1">The sequence shown here is derived from an EMBL/GenBank/DDBJ whole genome shotgun (WGS) entry which is preliminary data.</text>
</comment>
<dbReference type="AlphaFoldDB" id="A0ABD3XPR6"/>
<keyword evidence="2" id="KW-1185">Reference proteome</keyword>
<proteinExistence type="predicted"/>
<organism evidence="1 2">
    <name type="scientific">Sinanodonta woodiana</name>
    <name type="common">Chinese pond mussel</name>
    <name type="synonym">Anodonta woodiana</name>
    <dbReference type="NCBI Taxonomy" id="1069815"/>
    <lineage>
        <taxon>Eukaryota</taxon>
        <taxon>Metazoa</taxon>
        <taxon>Spiralia</taxon>
        <taxon>Lophotrochozoa</taxon>
        <taxon>Mollusca</taxon>
        <taxon>Bivalvia</taxon>
        <taxon>Autobranchia</taxon>
        <taxon>Heteroconchia</taxon>
        <taxon>Palaeoheterodonta</taxon>
        <taxon>Unionida</taxon>
        <taxon>Unionoidea</taxon>
        <taxon>Unionidae</taxon>
        <taxon>Unioninae</taxon>
        <taxon>Sinanodonta</taxon>
    </lineage>
</organism>
<sequence>MENTRTENSDVSSYHSERIGNEYDKHYSVQTYSFGENGTSSKAKWNYIAAGSFIFDNDNANCSKNVIEGHRQDSYSKPVSTVSSYQKHLVTGSNRSGHLFNLNAAADGFFIEQGHGEIK</sequence>
<gene>
    <name evidence="1" type="ORF">ACJMK2_026934</name>
</gene>
<accession>A0ABD3XPR6</accession>
<protein>
    <submittedName>
        <fullName evidence="1">Uncharacterized protein</fullName>
    </submittedName>
</protein>
<reference evidence="1 2" key="1">
    <citation type="submission" date="2024-11" db="EMBL/GenBank/DDBJ databases">
        <title>Chromosome-level genome assembly of the freshwater bivalve Anodonta woodiana.</title>
        <authorList>
            <person name="Chen X."/>
        </authorList>
    </citation>
    <scope>NUCLEOTIDE SEQUENCE [LARGE SCALE GENOMIC DNA]</scope>
    <source>
        <strain evidence="1">MN2024</strain>
        <tissue evidence="1">Gills</tissue>
    </source>
</reference>
<evidence type="ECO:0000313" key="2">
    <source>
        <dbReference type="Proteomes" id="UP001634394"/>
    </source>
</evidence>
<name>A0ABD3XPR6_SINWO</name>
<dbReference type="EMBL" id="JBJQND010000002">
    <property type="protein sequence ID" value="KAL3886978.1"/>
    <property type="molecule type" value="Genomic_DNA"/>
</dbReference>